<evidence type="ECO:0000313" key="2">
    <source>
        <dbReference type="Proteomes" id="UP001081071"/>
    </source>
</evidence>
<dbReference type="RefSeq" id="WP_269608057.1">
    <property type="nucleotide sequence ID" value="NZ_JAPWIJ010000012.1"/>
</dbReference>
<keyword evidence="2" id="KW-1185">Reference proteome</keyword>
<sequence>MTRRHPSRLTSALRVRAASVGLDAGGRKDSCALGSAAIGQTYQGPSSQDGSIVLMRVTLDVT</sequence>
<proteinExistence type="predicted"/>
<organism evidence="1 2">
    <name type="scientific">Rhodococcus ruber</name>
    <dbReference type="NCBI Taxonomy" id="1830"/>
    <lineage>
        <taxon>Bacteria</taxon>
        <taxon>Bacillati</taxon>
        <taxon>Actinomycetota</taxon>
        <taxon>Actinomycetes</taxon>
        <taxon>Mycobacteriales</taxon>
        <taxon>Nocardiaceae</taxon>
        <taxon>Rhodococcus</taxon>
    </lineage>
</organism>
<dbReference type="Proteomes" id="UP001081071">
    <property type="component" value="Unassembled WGS sequence"/>
</dbReference>
<gene>
    <name evidence="1" type="ORF">O4220_24035</name>
</gene>
<protein>
    <submittedName>
        <fullName evidence="1">Uncharacterized protein</fullName>
    </submittedName>
</protein>
<accession>A0ABT4MKV7</accession>
<reference evidence="1" key="1">
    <citation type="submission" date="2022-12" db="EMBL/GenBank/DDBJ databases">
        <authorList>
            <person name="Krivoruchko A.V."/>
            <person name="Elkin A."/>
        </authorList>
    </citation>
    <scope>NUCLEOTIDE SEQUENCE</scope>
    <source>
        <strain evidence="1">IEGM 1391</strain>
    </source>
</reference>
<comment type="caution">
    <text evidence="1">The sequence shown here is derived from an EMBL/GenBank/DDBJ whole genome shotgun (WGS) entry which is preliminary data.</text>
</comment>
<evidence type="ECO:0000313" key="1">
    <source>
        <dbReference type="EMBL" id="MCZ4521601.1"/>
    </source>
</evidence>
<name>A0ABT4MKV7_9NOCA</name>
<dbReference type="EMBL" id="JAPWIJ010000012">
    <property type="protein sequence ID" value="MCZ4521601.1"/>
    <property type="molecule type" value="Genomic_DNA"/>
</dbReference>